<comment type="subcellular location">
    <subcellularLocation>
        <location evidence="1">Membrane</location>
        <topology evidence="1">Multi-pass membrane protein</topology>
    </subcellularLocation>
</comment>
<keyword evidence="5 7" id="KW-0129">CBS domain</keyword>
<dbReference type="PATRIC" id="fig|754477.3.peg.2415"/>
<dbReference type="SUPFAM" id="SSF54631">
    <property type="entry name" value="CBS-domain pair"/>
    <property type="match status" value="1"/>
</dbReference>
<dbReference type="InterPro" id="IPR000644">
    <property type="entry name" value="CBS_dom"/>
</dbReference>
<feature type="transmembrane region" description="Helical" evidence="9">
    <location>
        <begin position="119"/>
        <end position="138"/>
    </location>
</feature>
<feature type="transmembrane region" description="Helical" evidence="9">
    <location>
        <begin position="57"/>
        <end position="76"/>
    </location>
</feature>
<evidence type="ECO:0000256" key="6">
    <source>
        <dbReference type="ARBA" id="ARBA00023136"/>
    </source>
</evidence>
<gene>
    <name evidence="12" type="ordered locus">Q7C_2457</name>
</gene>
<evidence type="ECO:0000259" key="10">
    <source>
        <dbReference type="PROSITE" id="PS51371"/>
    </source>
</evidence>
<dbReference type="PROSITE" id="PS51846">
    <property type="entry name" value="CNNM"/>
    <property type="match status" value="1"/>
</dbReference>
<dbReference type="STRING" id="754477.Q7C_2457"/>
<dbReference type="InterPro" id="IPR046342">
    <property type="entry name" value="CBS_dom_sf"/>
</dbReference>
<name>I1YKY9_METFJ</name>
<dbReference type="AlphaFoldDB" id="I1YKY9"/>
<dbReference type="PROSITE" id="PS51371">
    <property type="entry name" value="CBS"/>
    <property type="match status" value="2"/>
</dbReference>
<evidence type="ECO:0000259" key="11">
    <source>
        <dbReference type="PROSITE" id="PS51846"/>
    </source>
</evidence>
<protein>
    <submittedName>
        <fullName evidence="12">Magnesium and cobalt efflux protein CorC</fullName>
    </submittedName>
</protein>
<dbReference type="Pfam" id="PF00571">
    <property type="entry name" value="CBS"/>
    <property type="match status" value="2"/>
</dbReference>
<dbReference type="CDD" id="cd04590">
    <property type="entry name" value="CBS_pair_CorC_HlyC_assoc"/>
    <property type="match status" value="1"/>
</dbReference>
<keyword evidence="2 8" id="KW-0812">Transmembrane</keyword>
<dbReference type="KEGG" id="mec:Q7C_2457"/>
<dbReference type="InterPro" id="IPR044751">
    <property type="entry name" value="Ion_transp-like_CBS"/>
</dbReference>
<dbReference type="PANTHER" id="PTHR22777:SF4">
    <property type="entry name" value="UPF0053 PROTEIN SLL1254"/>
    <property type="match status" value="1"/>
</dbReference>
<dbReference type="Proteomes" id="UP000009145">
    <property type="component" value="Chromosome"/>
</dbReference>
<keyword evidence="6 8" id="KW-0472">Membrane</keyword>
<evidence type="ECO:0000256" key="9">
    <source>
        <dbReference type="SAM" id="Phobius"/>
    </source>
</evidence>
<evidence type="ECO:0000313" key="12">
    <source>
        <dbReference type="EMBL" id="AFJ03582.1"/>
    </source>
</evidence>
<reference evidence="12 13" key="1">
    <citation type="journal article" date="2012" name="J. Bacteriol.">
        <title>Complete genome sequences of Methylophaga sp. strain JAM1 and Methylophaga sp. strain JAM7.</title>
        <authorList>
            <person name="Villeneuve C."/>
            <person name="Martineau C."/>
            <person name="Mauffrey F."/>
            <person name="Villemur R."/>
        </authorList>
    </citation>
    <scope>NUCLEOTIDE SEQUENCE [LARGE SCALE GENOMIC DNA]</scope>
    <source>
        <strain evidence="12 13">JAM7</strain>
    </source>
</reference>
<evidence type="ECO:0000256" key="7">
    <source>
        <dbReference type="PROSITE-ProRule" id="PRU00703"/>
    </source>
</evidence>
<dbReference type="GO" id="GO:0005886">
    <property type="term" value="C:plasma membrane"/>
    <property type="evidence" value="ECO:0007669"/>
    <property type="project" value="TreeGrafter"/>
</dbReference>
<proteinExistence type="predicted"/>
<dbReference type="OrthoDB" id="9797674at2"/>
<accession>I1YKY9</accession>
<evidence type="ECO:0000256" key="5">
    <source>
        <dbReference type="ARBA" id="ARBA00023122"/>
    </source>
</evidence>
<sequence length="345" mass="39298" precursor="true">MSLLIAFAILSIAASFLCSVLEATLLSITPSYIAQQRSERPRLYSKLNRLKEKIDQPLAAILTLNTVAHTVGALGVGAQVTVVFGSGYLGVASAVMTILILVLSEILPKTIGARYWRSIAPLLPSVLNTMILVLKPFIWMSDWIMKILDNTSEQQGDTRQEIKAMAQLGHELGELDDDESRVILNVLDLHDMKIRDIMTPRTVCEYVYPEETVAEFMSQYARGQFSRYPVLSAEDESPLGVVFRRDIIGVEDDKLMQDVMMKSPLIVTDHMDVESVMTQLMREHQHMAMVFDEYGTWMGIVTMEDIFETLIGKSIVDETDDIPNMRRFARKRWEKRRRQQSRQYD</sequence>
<dbReference type="Gene3D" id="3.10.580.10">
    <property type="entry name" value="CBS-domain"/>
    <property type="match status" value="1"/>
</dbReference>
<dbReference type="Pfam" id="PF01595">
    <property type="entry name" value="CNNM"/>
    <property type="match status" value="1"/>
</dbReference>
<evidence type="ECO:0000256" key="4">
    <source>
        <dbReference type="ARBA" id="ARBA00022989"/>
    </source>
</evidence>
<feature type="domain" description="CBS" evidence="10">
    <location>
        <begin position="260"/>
        <end position="318"/>
    </location>
</feature>
<evidence type="ECO:0000256" key="1">
    <source>
        <dbReference type="ARBA" id="ARBA00004141"/>
    </source>
</evidence>
<feature type="domain" description="CBS" evidence="10">
    <location>
        <begin position="198"/>
        <end position="259"/>
    </location>
</feature>
<keyword evidence="13" id="KW-1185">Reference proteome</keyword>
<evidence type="ECO:0000256" key="8">
    <source>
        <dbReference type="PROSITE-ProRule" id="PRU01193"/>
    </source>
</evidence>
<keyword evidence="4 8" id="KW-1133">Transmembrane helix</keyword>
<evidence type="ECO:0000313" key="13">
    <source>
        <dbReference type="Proteomes" id="UP000009145"/>
    </source>
</evidence>
<keyword evidence="3" id="KW-0677">Repeat</keyword>
<feature type="domain" description="CNNM transmembrane" evidence="11">
    <location>
        <begin position="1"/>
        <end position="179"/>
    </location>
</feature>
<dbReference type="HOGENOM" id="CLU_015237_4_1_6"/>
<dbReference type="EMBL" id="CP003380">
    <property type="protein sequence ID" value="AFJ03582.1"/>
    <property type="molecule type" value="Genomic_DNA"/>
</dbReference>
<dbReference type="SMART" id="SM00116">
    <property type="entry name" value="CBS"/>
    <property type="match status" value="2"/>
</dbReference>
<evidence type="ECO:0000256" key="3">
    <source>
        <dbReference type="ARBA" id="ARBA00022737"/>
    </source>
</evidence>
<feature type="transmembrane region" description="Helical" evidence="9">
    <location>
        <begin position="88"/>
        <end position="107"/>
    </location>
</feature>
<dbReference type="InterPro" id="IPR002550">
    <property type="entry name" value="CNNM"/>
</dbReference>
<dbReference type="PANTHER" id="PTHR22777">
    <property type="entry name" value="HEMOLYSIN-RELATED"/>
    <property type="match status" value="1"/>
</dbReference>
<evidence type="ECO:0000256" key="2">
    <source>
        <dbReference type="ARBA" id="ARBA00022692"/>
    </source>
</evidence>
<dbReference type="eggNOG" id="COG1253">
    <property type="taxonomic scope" value="Bacteria"/>
</dbReference>
<organism evidence="12 13">
    <name type="scientific">Methylophaga frappieri (strain ATCC BAA-2434 / DSM 25690 / JAM7)</name>
    <dbReference type="NCBI Taxonomy" id="754477"/>
    <lineage>
        <taxon>Bacteria</taxon>
        <taxon>Pseudomonadati</taxon>
        <taxon>Pseudomonadota</taxon>
        <taxon>Gammaproteobacteria</taxon>
        <taxon>Thiotrichales</taxon>
        <taxon>Piscirickettsiaceae</taxon>
        <taxon>Methylophaga</taxon>
    </lineage>
</organism>
<dbReference type="RefSeq" id="WP_014705000.1">
    <property type="nucleotide sequence ID" value="NC_017856.1"/>
</dbReference>